<evidence type="ECO:0000256" key="3">
    <source>
        <dbReference type="SAM" id="MobiDB-lite"/>
    </source>
</evidence>
<evidence type="ECO:0000256" key="2">
    <source>
        <dbReference type="ARBA" id="ARBA00022638"/>
    </source>
</evidence>
<dbReference type="InterPro" id="IPR023347">
    <property type="entry name" value="Lysozyme_dom_sf"/>
</dbReference>
<evidence type="ECO:0000256" key="1">
    <source>
        <dbReference type="ARBA" id="ARBA00022529"/>
    </source>
</evidence>
<sequence length="376" mass="40911">MDKKNKNKILALVLTVLLTGLTGCNDDKKDTKKADDADMFSMNLPAQPKQPQNQPVEPLKAQGDTNTTTEAQKTAVGGSIGKIAYQKSSKSTSRQVAIAELAKGNYYESVVSEVEGFRSTFYHDNIGVATGNGWNVSFQTKTTNSAITKAIGMSPSDQAAIVAISGNKNPSPSLIPRTQISPEQATRAAQVMRDMNFNPVAVRALGQSTWNKLKPNQQAVINYHVYKTGNLNWTHLKADIKACANSQSQADCKRAAEGFTYSYMLNGVRKYDTRSQLYMGALFQDPQAYAYLLGTTAAPADFQAVTSNSGMKIDPSKAADPQIEQQDTFTPLKEQLLEEGKSFDLNVVTPEREAVPEKKKHVGRGTSSNLIGVPMM</sequence>
<keyword evidence="5" id="KW-1185">Reference proteome</keyword>
<dbReference type="GeneID" id="61526714"/>
<name>A0A191ZYG9_9RALS</name>
<gene>
    <name evidence="4" type="ORF">A9Y76_11895</name>
</gene>
<dbReference type="RefSeq" id="WP_064804326.1">
    <property type="nucleotide sequence ID" value="NZ_CP016022.1"/>
</dbReference>
<evidence type="ECO:0000313" key="5">
    <source>
        <dbReference type="Proteomes" id="UP000078572"/>
    </source>
</evidence>
<keyword evidence="1" id="KW-0929">Antimicrobial</keyword>
<dbReference type="PROSITE" id="PS51257">
    <property type="entry name" value="PROKAR_LIPOPROTEIN"/>
    <property type="match status" value="1"/>
</dbReference>
<dbReference type="GO" id="GO:0003796">
    <property type="term" value="F:lysozyme activity"/>
    <property type="evidence" value="ECO:0007669"/>
    <property type="project" value="InterPro"/>
</dbReference>
<keyword evidence="2" id="KW-0081">Bacteriolytic enzyme</keyword>
<accession>A0A191ZYG9</accession>
<evidence type="ECO:0000313" key="4">
    <source>
        <dbReference type="EMBL" id="ANJ73133.1"/>
    </source>
</evidence>
<organism evidence="4 5">
    <name type="scientific">Ralstonia insidiosa</name>
    <dbReference type="NCBI Taxonomy" id="190721"/>
    <lineage>
        <taxon>Bacteria</taxon>
        <taxon>Pseudomonadati</taxon>
        <taxon>Pseudomonadota</taxon>
        <taxon>Betaproteobacteria</taxon>
        <taxon>Burkholderiales</taxon>
        <taxon>Burkholderiaceae</taxon>
        <taxon>Ralstonia</taxon>
    </lineage>
</organism>
<dbReference type="OrthoDB" id="9874514at2"/>
<dbReference type="AlphaFoldDB" id="A0A191ZYG9"/>
<dbReference type="Proteomes" id="UP000078572">
    <property type="component" value="Chromosome 1"/>
</dbReference>
<reference evidence="5" key="1">
    <citation type="submission" date="2016-06" db="EMBL/GenBank/DDBJ databases">
        <authorList>
            <person name="Xu Y."/>
            <person name="Nagy A."/>
            <person name="Yan X."/>
            <person name="Kim S.W."/>
            <person name="Haley B."/>
            <person name="Liu N.T."/>
            <person name="Nou X."/>
        </authorList>
    </citation>
    <scope>NUCLEOTIDE SEQUENCE [LARGE SCALE GENOMIC DNA]</scope>
    <source>
        <strain evidence="5">ATCC 49129</strain>
    </source>
</reference>
<dbReference type="GO" id="GO:0031640">
    <property type="term" value="P:killing of cells of another organism"/>
    <property type="evidence" value="ECO:0007669"/>
    <property type="project" value="UniProtKB-KW"/>
</dbReference>
<proteinExistence type="predicted"/>
<dbReference type="EMBL" id="CP016022">
    <property type="protein sequence ID" value="ANJ73133.1"/>
    <property type="molecule type" value="Genomic_DNA"/>
</dbReference>
<dbReference type="Gene3D" id="1.10.530.40">
    <property type="match status" value="1"/>
</dbReference>
<protein>
    <submittedName>
        <fullName evidence="4">Uncharacterized protein</fullName>
    </submittedName>
</protein>
<dbReference type="GO" id="GO:0042742">
    <property type="term" value="P:defense response to bacterium"/>
    <property type="evidence" value="ECO:0007669"/>
    <property type="project" value="UniProtKB-KW"/>
</dbReference>
<feature type="region of interest" description="Disordered" evidence="3">
    <location>
        <begin position="42"/>
        <end position="71"/>
    </location>
</feature>